<accession>A0A0P7EFX1</accession>
<dbReference type="PATRIC" id="fig|570156.3.peg.2426"/>
<dbReference type="EMBL" id="LJTC01000004">
    <property type="protein sequence ID" value="KPM84022.1"/>
    <property type="molecule type" value="Genomic_DNA"/>
</dbReference>
<dbReference type="AlphaFoldDB" id="A0A0P7EFX1"/>
<sequence>MSRRSLFQAMLKSFQHCVSNKFTALDITQLGHCVRYFCKFNANLINSIIILIKSQLFSTDGLVYKNQ</sequence>
<comment type="caution">
    <text evidence="1">The sequence shown here is derived from an EMBL/GenBank/DDBJ whole genome shotgun (WGS) entry which is preliminary data.</text>
</comment>
<evidence type="ECO:0000313" key="1">
    <source>
        <dbReference type="EMBL" id="KPM84022.1"/>
    </source>
</evidence>
<dbReference type="STRING" id="570156.AOG27_06870"/>
<reference evidence="1 2" key="1">
    <citation type="submission" date="2015-09" db="EMBL/GenBank/DDBJ databases">
        <title>Draft Genome Sequence of Pseudoalteromonas lipolytica UCD-48B.</title>
        <authorList>
            <person name="Krusor M."/>
            <person name="Coil D.A."/>
            <person name="Lang J.M."/>
            <person name="Eisen J.A."/>
            <person name="Alexiev A."/>
        </authorList>
    </citation>
    <scope>NUCLEOTIDE SEQUENCE [LARGE SCALE GENOMIC DNA]</scope>
    <source>
        <strain evidence="1 2">UCD-48B</strain>
    </source>
</reference>
<protein>
    <submittedName>
        <fullName evidence="1">Uncharacterized protein</fullName>
    </submittedName>
</protein>
<evidence type="ECO:0000313" key="2">
    <source>
        <dbReference type="Proteomes" id="UP000050378"/>
    </source>
</evidence>
<proteinExistence type="predicted"/>
<name>A0A0P7EFX1_9GAMM</name>
<organism evidence="1 2">
    <name type="scientific">Pseudoalteromonas lipolytica</name>
    <dbReference type="NCBI Taxonomy" id="570156"/>
    <lineage>
        <taxon>Bacteria</taxon>
        <taxon>Pseudomonadati</taxon>
        <taxon>Pseudomonadota</taxon>
        <taxon>Gammaproteobacteria</taxon>
        <taxon>Alteromonadales</taxon>
        <taxon>Pseudoalteromonadaceae</taxon>
        <taxon>Pseudoalteromonas</taxon>
    </lineage>
</organism>
<gene>
    <name evidence="1" type="ORF">AOG27_06870</name>
</gene>
<dbReference type="Proteomes" id="UP000050378">
    <property type="component" value="Unassembled WGS sequence"/>
</dbReference>